<evidence type="ECO:0000256" key="15">
    <source>
        <dbReference type="PROSITE-ProRule" id="PRU00042"/>
    </source>
</evidence>
<feature type="region of interest" description="Disordered" evidence="17">
    <location>
        <begin position="375"/>
        <end position="402"/>
    </location>
</feature>
<sequence>MARESRGSSGRSTEDQMELLVIKVEEDEASPLAEDEAARWLGSPGPDRSRQRFRAFRYPEAAGPRQALSRLRELCRQWLRPDVHSKEQILELLVLEQFLSILPGDLQSWVREQHPDSGDEVVMLLEYLETQLDGPAQVSTGDQRQELLFCKVALLAPAQASQSSHPQPVKPLLKQESHESLGFQSSQVRGQEMQTETRDLPSAEDQPGQEPGQTPHHPADHTAQSSARVEGDRLQGKQRKSPGSRRHYCHECGKSFAQSSGLTKHRRIHTGEKPYECEGCGKTFIGSSALVIHQRVHTGEKPYECEKCGKVFSHSSNLIKHQRTHTGEKPYECEDCGKTFTQRCSLLEHHKIHTGEKPYQCTTCGKAFRRSSHLLRHQRTHGDKNDQDPEHGEAGKGQGRLEGQWEHTEVPVTYQCNECERCFTWNRSLIEHQKIHTGEKPYECGACGKGFTRTSYLIQHQRSHVGKKILSP</sequence>
<dbReference type="PROSITE" id="PS50804">
    <property type="entry name" value="SCAN_BOX"/>
    <property type="match status" value="1"/>
</dbReference>
<comment type="subcellular location">
    <subcellularLocation>
        <location evidence="1 16">Nucleus</location>
    </subcellularLocation>
</comment>
<dbReference type="Ensembl" id="ENSJJAT00000014017.1">
    <property type="protein sequence ID" value="ENSJJAP00000007600.1"/>
    <property type="gene ID" value="ENSJJAG00000011972.1"/>
</dbReference>
<dbReference type="GO" id="GO:0000978">
    <property type="term" value="F:RNA polymerase II cis-regulatory region sequence-specific DNA binding"/>
    <property type="evidence" value="ECO:0007669"/>
    <property type="project" value="TreeGrafter"/>
</dbReference>
<dbReference type="SMART" id="SM00355">
    <property type="entry name" value="ZnF_C2H2"/>
    <property type="match status" value="7"/>
</dbReference>
<dbReference type="Gene3D" id="3.30.160.60">
    <property type="entry name" value="Classic Zinc Finger"/>
    <property type="match status" value="7"/>
</dbReference>
<dbReference type="SMART" id="SM00431">
    <property type="entry name" value="SCAN"/>
    <property type="match status" value="1"/>
</dbReference>
<evidence type="ECO:0000256" key="6">
    <source>
        <dbReference type="ARBA" id="ARBA00022737"/>
    </source>
</evidence>
<dbReference type="PROSITE" id="PS00028">
    <property type="entry name" value="ZINC_FINGER_C2H2_1"/>
    <property type="match status" value="7"/>
</dbReference>
<feature type="domain" description="SCAN box" evidence="19">
    <location>
        <begin position="50"/>
        <end position="132"/>
    </location>
</feature>
<keyword evidence="11" id="KW-0238">DNA-binding</keyword>
<dbReference type="OMA" id="QELPCCK"/>
<dbReference type="FunFam" id="1.10.4020.10:FF:000001">
    <property type="entry name" value="zinc finger protein 263 isoform X1"/>
    <property type="match status" value="1"/>
</dbReference>
<gene>
    <name evidence="20" type="primary">Zkscan4</name>
</gene>
<dbReference type="RefSeq" id="XP_044988126.1">
    <property type="nucleotide sequence ID" value="XM_045132191.1"/>
</dbReference>
<keyword evidence="13 16" id="KW-0539">Nucleus</keyword>
<feature type="domain" description="C2H2-type" evidence="18">
    <location>
        <begin position="247"/>
        <end position="274"/>
    </location>
</feature>
<feature type="domain" description="C2H2-type" evidence="18">
    <location>
        <begin position="275"/>
        <end position="302"/>
    </location>
</feature>
<dbReference type="InterPro" id="IPR003309">
    <property type="entry name" value="SCAN_dom"/>
</dbReference>
<dbReference type="FunFam" id="3.30.160.60:FF:001333">
    <property type="entry name" value="Zinc finger with KRAB and SCAN domains 4"/>
    <property type="match status" value="1"/>
</dbReference>
<evidence type="ECO:0000256" key="8">
    <source>
        <dbReference type="ARBA" id="ARBA00022833"/>
    </source>
</evidence>
<feature type="compositionally biased region" description="Basic residues" evidence="17">
    <location>
        <begin position="236"/>
        <end position="247"/>
    </location>
</feature>
<dbReference type="FunFam" id="3.30.160.60:FF:000057">
    <property type="entry name" value="Zinc finger with KRAB and SCAN domains 4"/>
    <property type="match status" value="1"/>
</dbReference>
<feature type="region of interest" description="Disordered" evidence="17">
    <location>
        <begin position="29"/>
        <end position="48"/>
    </location>
</feature>
<feature type="domain" description="C2H2-type" evidence="18">
    <location>
        <begin position="414"/>
        <end position="441"/>
    </location>
</feature>
<dbReference type="PANTHER" id="PTHR24393:SF100">
    <property type="entry name" value="ZINC FINGER PROTEIN-RELATED"/>
    <property type="match status" value="1"/>
</dbReference>
<dbReference type="Pfam" id="PF02023">
    <property type="entry name" value="SCAN"/>
    <property type="match status" value="1"/>
</dbReference>
<evidence type="ECO:0000313" key="20">
    <source>
        <dbReference type="Ensembl" id="ENSJJAP00000007600.1"/>
    </source>
</evidence>
<keyword evidence="5" id="KW-0479">Metal-binding</keyword>
<keyword evidence="10" id="KW-0805">Transcription regulation</keyword>
<dbReference type="CDD" id="cd07936">
    <property type="entry name" value="SCAN"/>
    <property type="match status" value="1"/>
</dbReference>
<keyword evidence="21" id="KW-1185">Reference proteome</keyword>
<evidence type="ECO:0000256" key="1">
    <source>
        <dbReference type="ARBA" id="ARBA00004123"/>
    </source>
</evidence>
<feature type="domain" description="C2H2-type" evidence="18">
    <location>
        <begin position="331"/>
        <end position="358"/>
    </location>
</feature>
<protein>
    <recommendedName>
        <fullName evidence="14">Zinc finger protein 307</fullName>
    </recommendedName>
</protein>
<comment type="similarity">
    <text evidence="2">Belongs to the krueppel C2H2-type zinc-finger protein family.</text>
</comment>
<name>A0A8C5KGB9_JACJA</name>
<dbReference type="PANTHER" id="PTHR24393">
    <property type="entry name" value="ZINC FINGER PROTEIN"/>
    <property type="match status" value="1"/>
</dbReference>
<evidence type="ECO:0000256" key="11">
    <source>
        <dbReference type="ARBA" id="ARBA00023125"/>
    </source>
</evidence>
<dbReference type="GO" id="GO:0001228">
    <property type="term" value="F:DNA-binding transcription activator activity, RNA polymerase II-specific"/>
    <property type="evidence" value="ECO:0007669"/>
    <property type="project" value="TreeGrafter"/>
</dbReference>
<evidence type="ECO:0000256" key="16">
    <source>
        <dbReference type="PROSITE-ProRule" id="PRU00187"/>
    </source>
</evidence>
<feature type="compositionally biased region" description="Polar residues" evidence="17">
    <location>
        <begin position="182"/>
        <end position="194"/>
    </location>
</feature>
<dbReference type="InterPro" id="IPR013087">
    <property type="entry name" value="Znf_C2H2_type"/>
</dbReference>
<reference evidence="20" key="2">
    <citation type="submission" date="2025-09" db="UniProtKB">
        <authorList>
            <consortium name="Ensembl"/>
        </authorList>
    </citation>
    <scope>IDENTIFICATION</scope>
</reference>
<evidence type="ECO:0000256" key="3">
    <source>
        <dbReference type="ARBA" id="ARBA00022491"/>
    </source>
</evidence>
<keyword evidence="6" id="KW-0677">Repeat</keyword>
<feature type="domain" description="C2H2-type" evidence="18">
    <location>
        <begin position="303"/>
        <end position="330"/>
    </location>
</feature>
<feature type="domain" description="C2H2-type" evidence="18">
    <location>
        <begin position="442"/>
        <end position="469"/>
    </location>
</feature>
<dbReference type="InterPro" id="IPR038269">
    <property type="entry name" value="SCAN_sf"/>
</dbReference>
<organism evidence="20 21">
    <name type="scientific">Jaculus jaculus</name>
    <name type="common">Lesser Egyptian jerboa</name>
    <dbReference type="NCBI Taxonomy" id="51337"/>
    <lineage>
        <taxon>Eukaryota</taxon>
        <taxon>Metazoa</taxon>
        <taxon>Chordata</taxon>
        <taxon>Craniata</taxon>
        <taxon>Vertebrata</taxon>
        <taxon>Euteleostomi</taxon>
        <taxon>Mammalia</taxon>
        <taxon>Eutheria</taxon>
        <taxon>Euarchontoglires</taxon>
        <taxon>Glires</taxon>
        <taxon>Rodentia</taxon>
        <taxon>Myomorpha</taxon>
        <taxon>Dipodoidea</taxon>
        <taxon>Dipodidae</taxon>
        <taxon>Dipodinae</taxon>
        <taxon>Jaculus</taxon>
    </lineage>
</organism>
<evidence type="ECO:0000313" key="21">
    <source>
        <dbReference type="Proteomes" id="UP000694385"/>
    </source>
</evidence>
<dbReference type="Proteomes" id="UP000694385">
    <property type="component" value="Unassembled WGS sequence"/>
</dbReference>
<dbReference type="FunFam" id="3.30.160.60:FF:000953">
    <property type="entry name" value="Zinc finger protein 691"/>
    <property type="match status" value="1"/>
</dbReference>
<dbReference type="GeneTree" id="ENSGT00940000159644"/>
<feature type="compositionally biased region" description="Basic and acidic residues" evidence="17">
    <location>
        <begin position="380"/>
        <end position="394"/>
    </location>
</feature>
<dbReference type="GO" id="GO:0008270">
    <property type="term" value="F:zinc ion binding"/>
    <property type="evidence" value="ECO:0007669"/>
    <property type="project" value="UniProtKB-KW"/>
</dbReference>
<evidence type="ECO:0000256" key="13">
    <source>
        <dbReference type="ARBA" id="ARBA00023242"/>
    </source>
</evidence>
<evidence type="ECO:0000256" key="14">
    <source>
        <dbReference type="ARBA" id="ARBA00079518"/>
    </source>
</evidence>
<dbReference type="GeneID" id="101607510"/>
<evidence type="ECO:0000256" key="10">
    <source>
        <dbReference type="ARBA" id="ARBA00023015"/>
    </source>
</evidence>
<proteinExistence type="inferred from homology"/>
<keyword evidence="7 15" id="KW-0863">Zinc-finger</keyword>
<keyword evidence="3" id="KW-0678">Repressor</keyword>
<evidence type="ECO:0000256" key="9">
    <source>
        <dbReference type="ARBA" id="ARBA00022843"/>
    </source>
</evidence>
<dbReference type="InterPro" id="IPR036236">
    <property type="entry name" value="Znf_C2H2_sf"/>
</dbReference>
<evidence type="ECO:0000256" key="5">
    <source>
        <dbReference type="ARBA" id="ARBA00022723"/>
    </source>
</evidence>
<dbReference type="PROSITE" id="PS50157">
    <property type="entry name" value="ZINC_FINGER_C2H2_2"/>
    <property type="match status" value="7"/>
</dbReference>
<accession>A0A8C5KGB9</accession>
<dbReference type="FunFam" id="3.30.160.60:FF:000384">
    <property type="entry name" value="Zinc finger protein 550"/>
    <property type="match status" value="1"/>
</dbReference>
<keyword evidence="9" id="KW-0832">Ubl conjugation</keyword>
<dbReference type="SUPFAM" id="SSF57667">
    <property type="entry name" value="beta-beta-alpha zinc fingers"/>
    <property type="match status" value="4"/>
</dbReference>
<keyword evidence="8" id="KW-0862">Zinc</keyword>
<reference evidence="20" key="1">
    <citation type="submission" date="2025-08" db="UniProtKB">
        <authorList>
            <consortium name="Ensembl"/>
        </authorList>
    </citation>
    <scope>IDENTIFICATION</scope>
</reference>
<evidence type="ECO:0000256" key="2">
    <source>
        <dbReference type="ARBA" id="ARBA00006991"/>
    </source>
</evidence>
<dbReference type="AlphaFoldDB" id="A0A8C5KGB9"/>
<dbReference type="GO" id="GO:0000122">
    <property type="term" value="P:negative regulation of transcription by RNA polymerase II"/>
    <property type="evidence" value="ECO:0007669"/>
    <property type="project" value="UniProtKB-ARBA"/>
</dbReference>
<evidence type="ECO:0000256" key="17">
    <source>
        <dbReference type="SAM" id="MobiDB-lite"/>
    </source>
</evidence>
<dbReference type="Gene3D" id="1.10.4020.10">
    <property type="entry name" value="DNA breaking-rejoining enzymes"/>
    <property type="match status" value="1"/>
</dbReference>
<dbReference type="SUPFAM" id="SSF47353">
    <property type="entry name" value="Retrovirus capsid dimerization domain-like"/>
    <property type="match status" value="1"/>
</dbReference>
<keyword evidence="4" id="KW-1017">Isopeptide bond</keyword>
<evidence type="ECO:0000256" key="4">
    <source>
        <dbReference type="ARBA" id="ARBA00022499"/>
    </source>
</evidence>
<dbReference type="GO" id="GO:0005634">
    <property type="term" value="C:nucleus"/>
    <property type="evidence" value="ECO:0007669"/>
    <property type="project" value="UniProtKB-SubCell"/>
</dbReference>
<dbReference type="CTD" id="387032"/>
<dbReference type="Pfam" id="PF00096">
    <property type="entry name" value="zf-C2H2"/>
    <property type="match status" value="7"/>
</dbReference>
<evidence type="ECO:0000259" key="19">
    <source>
        <dbReference type="PROSITE" id="PS50804"/>
    </source>
</evidence>
<evidence type="ECO:0000256" key="7">
    <source>
        <dbReference type="ARBA" id="ARBA00022771"/>
    </source>
</evidence>
<feature type="domain" description="C2H2-type" evidence="18">
    <location>
        <begin position="359"/>
        <end position="386"/>
    </location>
</feature>
<dbReference type="FunFam" id="3.30.160.60:FF:000295">
    <property type="entry name" value="zinc finger protein 19"/>
    <property type="match status" value="2"/>
</dbReference>
<evidence type="ECO:0000256" key="12">
    <source>
        <dbReference type="ARBA" id="ARBA00023163"/>
    </source>
</evidence>
<feature type="region of interest" description="Disordered" evidence="17">
    <location>
        <begin position="175"/>
        <end position="247"/>
    </location>
</feature>
<evidence type="ECO:0000259" key="18">
    <source>
        <dbReference type="PROSITE" id="PS50157"/>
    </source>
</evidence>
<dbReference type="FunFam" id="3.30.160.60:FF:000642">
    <property type="entry name" value="Zinc finger with KRAB and SCAN domains 2"/>
    <property type="match status" value="1"/>
</dbReference>
<keyword evidence="12" id="KW-0804">Transcription</keyword>